<comment type="caution">
    <text evidence="3">The sequence shown here is derived from an EMBL/GenBank/DDBJ whole genome shotgun (WGS) entry which is preliminary data.</text>
</comment>
<dbReference type="AlphaFoldDB" id="A0A164KZB7"/>
<dbReference type="SUPFAM" id="SSF56219">
    <property type="entry name" value="DNase I-like"/>
    <property type="match status" value="1"/>
</dbReference>
<protein>
    <recommendedName>
        <fullName evidence="2">Endonuclease/exonuclease/phosphatase domain-containing protein</fullName>
    </recommendedName>
</protein>
<dbReference type="Pfam" id="PF14529">
    <property type="entry name" value="Exo_endo_phos_2"/>
    <property type="match status" value="1"/>
</dbReference>
<dbReference type="InterPro" id="IPR036691">
    <property type="entry name" value="Endo/exonu/phosph_ase_sf"/>
</dbReference>
<feature type="region of interest" description="Disordered" evidence="1">
    <location>
        <begin position="1"/>
        <end position="27"/>
    </location>
</feature>
<dbReference type="Proteomes" id="UP000076858">
    <property type="component" value="Unassembled WGS sequence"/>
</dbReference>
<accession>A0A164KZB7</accession>
<evidence type="ECO:0000313" key="4">
    <source>
        <dbReference type="Proteomes" id="UP000076858"/>
    </source>
</evidence>
<feature type="compositionally biased region" description="Polar residues" evidence="1">
    <location>
        <begin position="7"/>
        <end position="27"/>
    </location>
</feature>
<evidence type="ECO:0000256" key="1">
    <source>
        <dbReference type="SAM" id="MobiDB-lite"/>
    </source>
</evidence>
<evidence type="ECO:0000313" key="3">
    <source>
        <dbReference type="EMBL" id="KZS03663.1"/>
    </source>
</evidence>
<dbReference type="Gene3D" id="3.60.10.10">
    <property type="entry name" value="Endonuclease/exonuclease/phosphatase"/>
    <property type="match status" value="1"/>
</dbReference>
<dbReference type="PANTHER" id="PTHR33273">
    <property type="entry name" value="DOMAIN-CONTAINING PROTEIN, PUTATIVE-RELATED"/>
    <property type="match status" value="1"/>
</dbReference>
<organism evidence="3 4">
    <name type="scientific">Daphnia magna</name>
    <dbReference type="NCBI Taxonomy" id="35525"/>
    <lineage>
        <taxon>Eukaryota</taxon>
        <taxon>Metazoa</taxon>
        <taxon>Ecdysozoa</taxon>
        <taxon>Arthropoda</taxon>
        <taxon>Crustacea</taxon>
        <taxon>Branchiopoda</taxon>
        <taxon>Diplostraca</taxon>
        <taxon>Cladocera</taxon>
        <taxon>Anomopoda</taxon>
        <taxon>Daphniidae</taxon>
        <taxon>Daphnia</taxon>
    </lineage>
</organism>
<dbReference type="EMBL" id="LRGB01003231">
    <property type="protein sequence ID" value="KZS03663.1"/>
    <property type="molecule type" value="Genomic_DNA"/>
</dbReference>
<dbReference type="InterPro" id="IPR005135">
    <property type="entry name" value="Endo/exonuclease/phosphatase"/>
</dbReference>
<dbReference type="OrthoDB" id="6372692at2759"/>
<sequence>MEAEDYTTVTRGATKSRTTPATASSQVSNIEVRRSYISTSNIGPTEKQHPGQTYKMIKIIQFNARSLTKSKLTQFKAHLYHHKPHIATLCETFWRDTFEVKFKDYFTIKKNRPDKTVGGVAILVHKSLQHTPITLTQLATNEATAISVILDRNNTGRELTIVSLYIPDGSNCNEDDLNAVENISQNTILSGDFNAHHERWQEECRTPNQSGRLVAKLLDHHDHLMLATPKDLGTRQCNNSLFLSSIDLTIMPPYLAATSKITKGPDLGSYHSPIHIEIGAHPIQCRNRAPSWNFKHADWNKAISQCIRTSEFYTTHAPETKYQILQAAMLQATKPSKIKMLKTNQQNETHIPNPWRNERCKKAVAQARRAKNACDPKTGEEKQKSFNNFISNLNPMSSTSKTWAFVKKMVAKAPAPDYNSSPIKDPVTNNFVTSQKEKAEIFAKQYNYQKGDTSDDPLYGQLISKSANSTQPNALFLPIIEREVEYAMKNLRSKATGRDQIHNTMIKNLSPDN</sequence>
<reference evidence="3 4" key="1">
    <citation type="submission" date="2016-03" db="EMBL/GenBank/DDBJ databases">
        <title>EvidentialGene: Evidence-directed Construction of Genes on Genomes.</title>
        <authorList>
            <person name="Gilbert D.G."/>
            <person name="Choi J.-H."/>
            <person name="Mockaitis K."/>
            <person name="Colbourne J."/>
            <person name="Pfrender M."/>
        </authorList>
    </citation>
    <scope>NUCLEOTIDE SEQUENCE [LARGE SCALE GENOMIC DNA]</scope>
    <source>
        <strain evidence="3 4">Xinb3</strain>
        <tissue evidence="3">Complete organism</tissue>
    </source>
</reference>
<evidence type="ECO:0000259" key="2">
    <source>
        <dbReference type="Pfam" id="PF14529"/>
    </source>
</evidence>
<keyword evidence="4" id="KW-1185">Reference proteome</keyword>
<gene>
    <name evidence="3" type="ORF">APZ42_033559</name>
</gene>
<dbReference type="PANTHER" id="PTHR33273:SF4">
    <property type="entry name" value="ENDONUCLEASE_EXONUCLEASE_PHOSPHATASE DOMAIN-CONTAINING PROTEIN"/>
    <property type="match status" value="1"/>
</dbReference>
<name>A0A164KZB7_9CRUS</name>
<proteinExistence type="predicted"/>
<dbReference type="GO" id="GO:0003824">
    <property type="term" value="F:catalytic activity"/>
    <property type="evidence" value="ECO:0007669"/>
    <property type="project" value="InterPro"/>
</dbReference>
<feature type="domain" description="Endonuclease/exonuclease/phosphatase" evidence="2">
    <location>
        <begin position="160"/>
        <end position="274"/>
    </location>
</feature>